<keyword evidence="4 7" id="KW-0732">Signal</keyword>
<protein>
    <recommendedName>
        <fullName evidence="7">Post-GPI attachment to proteins factor 3</fullName>
    </recommendedName>
</protein>
<accession>A0A9P4YAC7</accession>
<evidence type="ECO:0000256" key="6">
    <source>
        <dbReference type="ARBA" id="ARBA00023136"/>
    </source>
</evidence>
<comment type="caution">
    <text evidence="8">The sequence shown here is derived from an EMBL/GenBank/DDBJ whole genome shotgun (WGS) entry which is preliminary data.</text>
</comment>
<dbReference type="OrthoDB" id="419770at2759"/>
<feature type="transmembrane region" description="Helical" evidence="7">
    <location>
        <begin position="232"/>
        <end position="253"/>
    </location>
</feature>
<keyword evidence="7" id="KW-0256">Endoplasmic reticulum</keyword>
<dbReference type="InterPro" id="IPR007217">
    <property type="entry name" value="Per1-like"/>
</dbReference>
<dbReference type="GO" id="GO:0006506">
    <property type="term" value="P:GPI anchor biosynthetic process"/>
    <property type="evidence" value="ECO:0007669"/>
    <property type="project" value="UniProtKB-KW"/>
</dbReference>
<feature type="chain" id="PRO_5040538169" description="Post-GPI attachment to proteins factor 3" evidence="7">
    <location>
        <begin position="30"/>
        <end position="333"/>
    </location>
</feature>
<comment type="function">
    <text evidence="7">Involved in the lipid remodeling steps of GPI-anchor maturation.</text>
</comment>
<comment type="similarity">
    <text evidence="7">Belongs to the PGAP3 family.</text>
</comment>
<dbReference type="GeneID" id="63841938"/>
<dbReference type="GO" id="GO:0016788">
    <property type="term" value="F:hydrolase activity, acting on ester bonds"/>
    <property type="evidence" value="ECO:0007669"/>
    <property type="project" value="TreeGrafter"/>
</dbReference>
<dbReference type="Proteomes" id="UP000803844">
    <property type="component" value="Unassembled WGS sequence"/>
</dbReference>
<evidence type="ECO:0000256" key="1">
    <source>
        <dbReference type="ARBA" id="ARBA00004127"/>
    </source>
</evidence>
<dbReference type="PANTHER" id="PTHR13148">
    <property type="entry name" value="PER1-RELATED"/>
    <property type="match status" value="1"/>
</dbReference>
<evidence type="ECO:0000256" key="4">
    <source>
        <dbReference type="ARBA" id="ARBA00022729"/>
    </source>
</evidence>
<reference evidence="8" key="1">
    <citation type="journal article" date="2020" name="Phytopathology">
        <title>Genome sequence of the chestnut blight fungus Cryphonectria parasitica EP155: A fundamental resource for an archetypical invasive plant pathogen.</title>
        <authorList>
            <person name="Crouch J.A."/>
            <person name="Dawe A."/>
            <person name="Aerts A."/>
            <person name="Barry K."/>
            <person name="Churchill A.C.L."/>
            <person name="Grimwood J."/>
            <person name="Hillman B."/>
            <person name="Milgroom M.G."/>
            <person name="Pangilinan J."/>
            <person name="Smith M."/>
            <person name="Salamov A."/>
            <person name="Schmutz J."/>
            <person name="Yadav J."/>
            <person name="Grigoriev I.V."/>
            <person name="Nuss D."/>
        </authorList>
    </citation>
    <scope>NUCLEOTIDE SEQUENCE</scope>
    <source>
        <strain evidence="8">EP155</strain>
    </source>
</reference>
<dbReference type="Pfam" id="PF04080">
    <property type="entry name" value="Per1"/>
    <property type="match status" value="1"/>
</dbReference>
<feature type="transmembrane region" description="Helical" evidence="7">
    <location>
        <begin position="206"/>
        <end position="226"/>
    </location>
</feature>
<feature type="transmembrane region" description="Helical" evidence="7">
    <location>
        <begin position="175"/>
        <end position="194"/>
    </location>
</feature>
<organism evidence="8 9">
    <name type="scientific">Cryphonectria parasitica (strain ATCC 38755 / EP155)</name>
    <dbReference type="NCBI Taxonomy" id="660469"/>
    <lineage>
        <taxon>Eukaryota</taxon>
        <taxon>Fungi</taxon>
        <taxon>Dikarya</taxon>
        <taxon>Ascomycota</taxon>
        <taxon>Pezizomycotina</taxon>
        <taxon>Sordariomycetes</taxon>
        <taxon>Sordariomycetidae</taxon>
        <taxon>Diaporthales</taxon>
        <taxon>Cryphonectriaceae</taxon>
        <taxon>Cryphonectria-Endothia species complex</taxon>
        <taxon>Cryphonectria</taxon>
    </lineage>
</organism>
<feature type="transmembrane region" description="Helical" evidence="7">
    <location>
        <begin position="265"/>
        <end position="285"/>
    </location>
</feature>
<keyword evidence="2 7" id="KW-0337">GPI-anchor biosynthesis</keyword>
<evidence type="ECO:0000313" key="8">
    <source>
        <dbReference type="EMBL" id="KAF3768990.1"/>
    </source>
</evidence>
<name>A0A9P4YAC7_CRYP1</name>
<dbReference type="RefSeq" id="XP_040779951.1">
    <property type="nucleotide sequence ID" value="XM_040924809.1"/>
</dbReference>
<feature type="signal peptide" evidence="7">
    <location>
        <begin position="1"/>
        <end position="29"/>
    </location>
</feature>
<dbReference type="AlphaFoldDB" id="A0A9P4YAC7"/>
<keyword evidence="6 7" id="KW-0472">Membrane</keyword>
<comment type="caution">
    <text evidence="7">Lacks conserved residue(s) required for the propagation of feature annotation.</text>
</comment>
<sequence length="333" mass="37403">MTTIQARLRAFTLCVLVLLPLLLGAVVEASVGDRLPEFKECVEVCERENCSPGKSQTPIPLHHRLLLWDCPSECDHTCQTIITSQRIAASQPVVQFHGKWPFTRVLGVQEPLSVLFSAANLWAHLDGLHKIRAAVPASYTLRPYYVGLARVGIASWLLSCLFHTRDLPLTESLDYLGAGASVLYGLYYTTIHHFRLDRRRRPASSLLHAWTLLCAAAYLAHAAYLLLWRWDYTYNMAANVACGLVSNALWTRYSWVKYRSSRRSWATWPGLCVAWVVLAMSLELFDFPPVLGGSVDAHCLWHLGTVGPTVLLYNFLVKDAQDDMAGSIERFKA</sequence>
<evidence type="ECO:0000256" key="5">
    <source>
        <dbReference type="ARBA" id="ARBA00022989"/>
    </source>
</evidence>
<dbReference type="EMBL" id="MU032345">
    <property type="protein sequence ID" value="KAF3768990.1"/>
    <property type="molecule type" value="Genomic_DNA"/>
</dbReference>
<evidence type="ECO:0000256" key="3">
    <source>
        <dbReference type="ARBA" id="ARBA00022692"/>
    </source>
</evidence>
<keyword evidence="5 7" id="KW-1133">Transmembrane helix</keyword>
<evidence type="ECO:0000256" key="7">
    <source>
        <dbReference type="RuleBase" id="RU365066"/>
    </source>
</evidence>
<dbReference type="PANTHER" id="PTHR13148:SF0">
    <property type="entry name" value="POST-GPI ATTACHMENT TO PROTEINS FACTOR 3"/>
    <property type="match status" value="1"/>
</dbReference>
<proteinExistence type="inferred from homology"/>
<evidence type="ECO:0000313" key="9">
    <source>
        <dbReference type="Proteomes" id="UP000803844"/>
    </source>
</evidence>
<keyword evidence="3 7" id="KW-0812">Transmembrane</keyword>
<comment type="subcellular location">
    <subcellularLocation>
        <location evidence="1">Endomembrane system</location>
        <topology evidence="1">Multi-pass membrane protein</topology>
    </subcellularLocation>
    <subcellularLocation>
        <location evidence="7">Endoplasmic reticulum membrane</location>
        <topology evidence="7">Multi-pass membrane protein</topology>
    </subcellularLocation>
</comment>
<dbReference type="GO" id="GO:0005789">
    <property type="term" value="C:endoplasmic reticulum membrane"/>
    <property type="evidence" value="ECO:0007669"/>
    <property type="project" value="UniProtKB-SubCell"/>
</dbReference>
<gene>
    <name evidence="8" type="ORF">M406DRAFT_62983</name>
</gene>
<evidence type="ECO:0000256" key="2">
    <source>
        <dbReference type="ARBA" id="ARBA00022502"/>
    </source>
</evidence>
<keyword evidence="9" id="KW-1185">Reference proteome</keyword>